<dbReference type="EMBL" id="JAFJYH010000019">
    <property type="protein sequence ID" value="KAG4424593.1"/>
    <property type="molecule type" value="Genomic_DNA"/>
</dbReference>
<sequence>MQLRTLLLTLGALATAVYSVNTIIQADSLPCVPSNDPSTCLLNYEIKSGAALDLADPEVTASAFIYSNTCLQLGHKEVIVPEETPILSWGLSFSKPLVLGSEKRPDIHWWTPWFTYDGRRYAYEDCACQGMDGVNMEMLAS</sequence>
<reference evidence="2" key="1">
    <citation type="submission" date="2021-02" db="EMBL/GenBank/DDBJ databases">
        <title>Genome sequence Cadophora malorum strain M34.</title>
        <authorList>
            <person name="Stefanovic E."/>
            <person name="Vu D."/>
            <person name="Scully C."/>
            <person name="Dijksterhuis J."/>
            <person name="Roader J."/>
            <person name="Houbraken J."/>
        </authorList>
    </citation>
    <scope>NUCLEOTIDE SEQUENCE</scope>
    <source>
        <strain evidence="2">M34</strain>
    </source>
</reference>
<proteinExistence type="predicted"/>
<evidence type="ECO:0000256" key="1">
    <source>
        <dbReference type="SAM" id="SignalP"/>
    </source>
</evidence>
<accession>A0A8H7WH35</accession>
<evidence type="ECO:0000313" key="3">
    <source>
        <dbReference type="Proteomes" id="UP000664132"/>
    </source>
</evidence>
<name>A0A8H7WH35_9HELO</name>
<organism evidence="2 3">
    <name type="scientific">Cadophora malorum</name>
    <dbReference type="NCBI Taxonomy" id="108018"/>
    <lineage>
        <taxon>Eukaryota</taxon>
        <taxon>Fungi</taxon>
        <taxon>Dikarya</taxon>
        <taxon>Ascomycota</taxon>
        <taxon>Pezizomycotina</taxon>
        <taxon>Leotiomycetes</taxon>
        <taxon>Helotiales</taxon>
        <taxon>Ploettnerulaceae</taxon>
        <taxon>Cadophora</taxon>
    </lineage>
</organism>
<dbReference type="AlphaFoldDB" id="A0A8H7WH35"/>
<dbReference type="Proteomes" id="UP000664132">
    <property type="component" value="Unassembled WGS sequence"/>
</dbReference>
<comment type="caution">
    <text evidence="2">The sequence shown here is derived from an EMBL/GenBank/DDBJ whole genome shotgun (WGS) entry which is preliminary data.</text>
</comment>
<protein>
    <submittedName>
        <fullName evidence="2">Uncharacterized protein</fullName>
    </submittedName>
</protein>
<dbReference type="OrthoDB" id="3505828at2759"/>
<evidence type="ECO:0000313" key="2">
    <source>
        <dbReference type="EMBL" id="KAG4424593.1"/>
    </source>
</evidence>
<feature type="signal peptide" evidence="1">
    <location>
        <begin position="1"/>
        <end position="19"/>
    </location>
</feature>
<keyword evidence="1" id="KW-0732">Signal</keyword>
<gene>
    <name evidence="2" type="ORF">IFR04_002303</name>
</gene>
<feature type="chain" id="PRO_5034758762" evidence="1">
    <location>
        <begin position="20"/>
        <end position="141"/>
    </location>
</feature>
<keyword evidence="3" id="KW-1185">Reference proteome</keyword>